<dbReference type="EMBL" id="JABBWM010000163">
    <property type="protein sequence ID" value="KAG2085703.1"/>
    <property type="molecule type" value="Genomic_DNA"/>
</dbReference>
<comment type="caution">
    <text evidence="2">The sequence shown here is derived from an EMBL/GenBank/DDBJ whole genome shotgun (WGS) entry which is preliminary data.</text>
</comment>
<dbReference type="AlphaFoldDB" id="A0A9P7JL18"/>
<keyword evidence="1" id="KW-0812">Transmembrane</keyword>
<dbReference type="Proteomes" id="UP000823399">
    <property type="component" value="Unassembled WGS sequence"/>
</dbReference>
<dbReference type="GeneID" id="64701636"/>
<evidence type="ECO:0000313" key="2">
    <source>
        <dbReference type="EMBL" id="KAG2085703.1"/>
    </source>
</evidence>
<dbReference type="OrthoDB" id="10351850at2759"/>
<evidence type="ECO:0000256" key="1">
    <source>
        <dbReference type="SAM" id="Phobius"/>
    </source>
</evidence>
<gene>
    <name evidence="2" type="ORF">F5147DRAFT_729938</name>
</gene>
<reference evidence="2" key="1">
    <citation type="journal article" date="2020" name="New Phytol.">
        <title>Comparative genomics reveals dynamic genome evolution in host specialist ectomycorrhizal fungi.</title>
        <authorList>
            <person name="Lofgren L.A."/>
            <person name="Nguyen N.H."/>
            <person name="Vilgalys R."/>
            <person name="Ruytinx J."/>
            <person name="Liao H.L."/>
            <person name="Branco S."/>
            <person name="Kuo A."/>
            <person name="LaButti K."/>
            <person name="Lipzen A."/>
            <person name="Andreopoulos W."/>
            <person name="Pangilinan J."/>
            <person name="Riley R."/>
            <person name="Hundley H."/>
            <person name="Na H."/>
            <person name="Barry K."/>
            <person name="Grigoriev I.V."/>
            <person name="Stajich J.E."/>
            <person name="Kennedy P.G."/>
        </authorList>
    </citation>
    <scope>NUCLEOTIDE SEQUENCE</scope>
    <source>
        <strain evidence="2">FC423</strain>
    </source>
</reference>
<keyword evidence="3" id="KW-1185">Reference proteome</keyword>
<proteinExistence type="predicted"/>
<organism evidence="2 3">
    <name type="scientific">Suillus discolor</name>
    <dbReference type="NCBI Taxonomy" id="1912936"/>
    <lineage>
        <taxon>Eukaryota</taxon>
        <taxon>Fungi</taxon>
        <taxon>Dikarya</taxon>
        <taxon>Basidiomycota</taxon>
        <taxon>Agaricomycotina</taxon>
        <taxon>Agaricomycetes</taxon>
        <taxon>Agaricomycetidae</taxon>
        <taxon>Boletales</taxon>
        <taxon>Suillineae</taxon>
        <taxon>Suillaceae</taxon>
        <taxon>Suillus</taxon>
    </lineage>
</organism>
<feature type="transmembrane region" description="Helical" evidence="1">
    <location>
        <begin position="60"/>
        <end position="80"/>
    </location>
</feature>
<keyword evidence="1" id="KW-0472">Membrane</keyword>
<name>A0A9P7JL18_9AGAM</name>
<evidence type="ECO:0000313" key="3">
    <source>
        <dbReference type="Proteomes" id="UP000823399"/>
    </source>
</evidence>
<protein>
    <submittedName>
        <fullName evidence="2">Uncharacterized protein</fullName>
    </submittedName>
</protein>
<sequence>MNIFPLLSTPLGPFARSAGNVTDRIWNLPSHPRPNVLRVALAMSLYFAVLAFGAGLRRHLMVWVIFAPRCLVVVFGLLVVDLGVLVDVGVGVGRVLTLGRGGG</sequence>
<feature type="transmembrane region" description="Helical" evidence="1">
    <location>
        <begin position="35"/>
        <end position="53"/>
    </location>
</feature>
<dbReference type="RefSeq" id="XP_041284723.1">
    <property type="nucleotide sequence ID" value="XM_041439377.1"/>
</dbReference>
<keyword evidence="1" id="KW-1133">Transmembrane helix</keyword>
<accession>A0A9P7JL18</accession>